<protein>
    <recommendedName>
        <fullName evidence="4">PRC-barrel domain-containing protein</fullName>
    </recommendedName>
</protein>
<dbReference type="AlphaFoldDB" id="A0AAV9EI91"/>
<dbReference type="SUPFAM" id="SSF50346">
    <property type="entry name" value="PRC-barrel domain"/>
    <property type="match status" value="2"/>
</dbReference>
<proteinExistence type="predicted"/>
<keyword evidence="3" id="KW-1185">Reference proteome</keyword>
<accession>A0AAV9EI91</accession>
<evidence type="ECO:0000256" key="1">
    <source>
        <dbReference type="SAM" id="MobiDB-lite"/>
    </source>
</evidence>
<comment type="caution">
    <text evidence="2">The sequence shown here is derived from an EMBL/GenBank/DDBJ whole genome shotgun (WGS) entry which is preliminary data.</text>
</comment>
<name>A0AAV9EI91_ACOCL</name>
<evidence type="ECO:0000313" key="2">
    <source>
        <dbReference type="EMBL" id="KAK1311752.1"/>
    </source>
</evidence>
<dbReference type="Proteomes" id="UP001180020">
    <property type="component" value="Unassembled WGS sequence"/>
</dbReference>
<gene>
    <name evidence="2" type="ORF">QJS10_CPA07g01327</name>
</gene>
<dbReference type="Gene3D" id="2.30.30.240">
    <property type="entry name" value="PRC-barrel domain"/>
    <property type="match status" value="1"/>
</dbReference>
<organism evidence="2 3">
    <name type="scientific">Acorus calamus</name>
    <name type="common">Sweet flag</name>
    <dbReference type="NCBI Taxonomy" id="4465"/>
    <lineage>
        <taxon>Eukaryota</taxon>
        <taxon>Viridiplantae</taxon>
        <taxon>Streptophyta</taxon>
        <taxon>Embryophyta</taxon>
        <taxon>Tracheophyta</taxon>
        <taxon>Spermatophyta</taxon>
        <taxon>Magnoliopsida</taxon>
        <taxon>Liliopsida</taxon>
        <taxon>Acoraceae</taxon>
        <taxon>Acorus</taxon>
    </lineage>
</organism>
<feature type="compositionally biased region" description="Acidic residues" evidence="1">
    <location>
        <begin position="213"/>
        <end position="224"/>
    </location>
</feature>
<dbReference type="InterPro" id="IPR011033">
    <property type="entry name" value="PRC_barrel-like_sf"/>
</dbReference>
<dbReference type="PANTHER" id="PTHR36740:SF1">
    <property type="entry name" value="PRC-BARREL DOMAIN-CONTAINING PROTEIN"/>
    <property type="match status" value="1"/>
</dbReference>
<dbReference type="EMBL" id="JAUJYO010000007">
    <property type="protein sequence ID" value="KAK1311752.1"/>
    <property type="molecule type" value="Genomic_DNA"/>
</dbReference>
<sequence>MRRSSLVAKQVISVRSACSLGFVSQLWVDANSWMVVVVEVRQSLLSGEMERFLLEDVSQVGDVVLVPDEDVMDNELKLVGLDTLEGYDVVTSSRRNVGKVRGYNFNINTGAVESLELDSFGSSLIPTSLVSTYCLFVEDVLEVVADTVIVHEGASSRVQRISKGFWDAQKAETPQDRFTGYPEYTNRGERSIRGRNNRSSRNQRSPLRRRDFEDEDDWDLPMDY</sequence>
<evidence type="ECO:0000313" key="3">
    <source>
        <dbReference type="Proteomes" id="UP001180020"/>
    </source>
</evidence>
<reference evidence="2" key="2">
    <citation type="submission" date="2023-06" db="EMBL/GenBank/DDBJ databases">
        <authorList>
            <person name="Ma L."/>
            <person name="Liu K.-W."/>
            <person name="Li Z."/>
            <person name="Hsiao Y.-Y."/>
            <person name="Qi Y."/>
            <person name="Fu T."/>
            <person name="Tang G."/>
            <person name="Zhang D."/>
            <person name="Sun W.-H."/>
            <person name="Liu D.-K."/>
            <person name="Li Y."/>
            <person name="Chen G.-Z."/>
            <person name="Liu X.-D."/>
            <person name="Liao X.-Y."/>
            <person name="Jiang Y.-T."/>
            <person name="Yu X."/>
            <person name="Hao Y."/>
            <person name="Huang J."/>
            <person name="Zhao X.-W."/>
            <person name="Ke S."/>
            <person name="Chen Y.-Y."/>
            <person name="Wu W.-L."/>
            <person name="Hsu J.-L."/>
            <person name="Lin Y.-F."/>
            <person name="Huang M.-D."/>
            <person name="Li C.-Y."/>
            <person name="Huang L."/>
            <person name="Wang Z.-W."/>
            <person name="Zhao X."/>
            <person name="Zhong W.-Y."/>
            <person name="Peng D.-H."/>
            <person name="Ahmad S."/>
            <person name="Lan S."/>
            <person name="Zhang J.-S."/>
            <person name="Tsai W.-C."/>
            <person name="Van De Peer Y."/>
            <person name="Liu Z.-J."/>
        </authorList>
    </citation>
    <scope>NUCLEOTIDE SEQUENCE</scope>
    <source>
        <strain evidence="2">CP</strain>
        <tissue evidence="2">Leaves</tissue>
    </source>
</reference>
<dbReference type="PANTHER" id="PTHR36740">
    <property type="entry name" value="PRC DOMAIN-CONTAINING PROTEIN"/>
    <property type="match status" value="1"/>
</dbReference>
<feature type="region of interest" description="Disordered" evidence="1">
    <location>
        <begin position="176"/>
        <end position="224"/>
    </location>
</feature>
<evidence type="ECO:0008006" key="4">
    <source>
        <dbReference type="Google" id="ProtNLM"/>
    </source>
</evidence>
<reference evidence="2" key="1">
    <citation type="journal article" date="2023" name="Nat. Commun.">
        <title>Diploid and tetraploid genomes of Acorus and the evolution of monocots.</title>
        <authorList>
            <person name="Ma L."/>
            <person name="Liu K.W."/>
            <person name="Li Z."/>
            <person name="Hsiao Y.Y."/>
            <person name="Qi Y."/>
            <person name="Fu T."/>
            <person name="Tang G.D."/>
            <person name="Zhang D."/>
            <person name="Sun W.H."/>
            <person name="Liu D.K."/>
            <person name="Li Y."/>
            <person name="Chen G.Z."/>
            <person name="Liu X.D."/>
            <person name="Liao X.Y."/>
            <person name="Jiang Y.T."/>
            <person name="Yu X."/>
            <person name="Hao Y."/>
            <person name="Huang J."/>
            <person name="Zhao X.W."/>
            <person name="Ke S."/>
            <person name="Chen Y.Y."/>
            <person name="Wu W.L."/>
            <person name="Hsu J.L."/>
            <person name="Lin Y.F."/>
            <person name="Huang M.D."/>
            <person name="Li C.Y."/>
            <person name="Huang L."/>
            <person name="Wang Z.W."/>
            <person name="Zhao X."/>
            <person name="Zhong W.Y."/>
            <person name="Peng D.H."/>
            <person name="Ahmad S."/>
            <person name="Lan S."/>
            <person name="Zhang J.S."/>
            <person name="Tsai W.C."/>
            <person name="Van de Peer Y."/>
            <person name="Liu Z.J."/>
        </authorList>
    </citation>
    <scope>NUCLEOTIDE SEQUENCE</scope>
    <source>
        <strain evidence="2">CP</strain>
    </source>
</reference>